<organism evidence="1 2">
    <name type="scientific">Melastoma candidum</name>
    <dbReference type="NCBI Taxonomy" id="119954"/>
    <lineage>
        <taxon>Eukaryota</taxon>
        <taxon>Viridiplantae</taxon>
        <taxon>Streptophyta</taxon>
        <taxon>Embryophyta</taxon>
        <taxon>Tracheophyta</taxon>
        <taxon>Spermatophyta</taxon>
        <taxon>Magnoliopsida</taxon>
        <taxon>eudicotyledons</taxon>
        <taxon>Gunneridae</taxon>
        <taxon>Pentapetalae</taxon>
        <taxon>rosids</taxon>
        <taxon>malvids</taxon>
        <taxon>Myrtales</taxon>
        <taxon>Melastomataceae</taxon>
        <taxon>Melastomatoideae</taxon>
        <taxon>Melastomateae</taxon>
        <taxon>Melastoma</taxon>
    </lineage>
</organism>
<reference evidence="2" key="1">
    <citation type="journal article" date="2023" name="Front. Plant Sci.">
        <title>Chromosomal-level genome assembly of Melastoma candidum provides insights into trichome evolution.</title>
        <authorList>
            <person name="Zhong Y."/>
            <person name="Wu W."/>
            <person name="Sun C."/>
            <person name="Zou P."/>
            <person name="Liu Y."/>
            <person name="Dai S."/>
            <person name="Zhou R."/>
        </authorList>
    </citation>
    <scope>NUCLEOTIDE SEQUENCE [LARGE SCALE GENOMIC DNA]</scope>
</reference>
<protein>
    <submittedName>
        <fullName evidence="1">Uncharacterized protein</fullName>
    </submittedName>
</protein>
<proteinExistence type="predicted"/>
<evidence type="ECO:0000313" key="1">
    <source>
        <dbReference type="EMBL" id="KAI4379351.1"/>
    </source>
</evidence>
<dbReference type="EMBL" id="CM042882">
    <property type="protein sequence ID" value="KAI4379351.1"/>
    <property type="molecule type" value="Genomic_DNA"/>
</dbReference>
<name>A0ACB9RJS7_9MYRT</name>
<evidence type="ECO:0000313" key="2">
    <source>
        <dbReference type="Proteomes" id="UP001057402"/>
    </source>
</evidence>
<dbReference type="Proteomes" id="UP001057402">
    <property type="component" value="Chromosome 3"/>
</dbReference>
<sequence>MSRPMHEGDLGSNGCLVSGASGLSHDFANAAHVKQLQSLFVKYGLTSDEIVGGALIGIYSKKGCMQDAEVAFRKVINRDLMCGTAIITAYAQAGQGENAVNHFLLMLQEGVIPNEYTIASCVNGSGQIGSLVAGQLLHSVATKAGHVNDLFVAGALVDMYGKCNLIPDDETLFSEQVSRDTAL</sequence>
<keyword evidence="2" id="KW-1185">Reference proteome</keyword>
<accession>A0ACB9RJS7</accession>
<comment type="caution">
    <text evidence="1">The sequence shown here is derived from an EMBL/GenBank/DDBJ whole genome shotgun (WGS) entry which is preliminary data.</text>
</comment>
<gene>
    <name evidence="1" type="ORF">MLD38_005663</name>
</gene>